<accession>A0A0P1AG85</accession>
<dbReference type="RefSeq" id="XP_024576287.1">
    <property type="nucleotide sequence ID" value="XM_024725518.1"/>
</dbReference>
<dbReference type="EMBL" id="CCYD01000442">
    <property type="protein sequence ID" value="CEG39918.1"/>
    <property type="molecule type" value="Genomic_DNA"/>
</dbReference>
<organism evidence="1 2">
    <name type="scientific">Plasmopara halstedii</name>
    <name type="common">Downy mildew of sunflower</name>
    <dbReference type="NCBI Taxonomy" id="4781"/>
    <lineage>
        <taxon>Eukaryota</taxon>
        <taxon>Sar</taxon>
        <taxon>Stramenopiles</taxon>
        <taxon>Oomycota</taxon>
        <taxon>Peronosporomycetes</taxon>
        <taxon>Peronosporales</taxon>
        <taxon>Peronosporaceae</taxon>
        <taxon>Plasmopara</taxon>
    </lineage>
</organism>
<protein>
    <submittedName>
        <fullName evidence="1">Uncharacterized protein</fullName>
    </submittedName>
</protein>
<sequence length="279" mass="31335">MTSVAEARGNIKVKAFAIESAGERHGVLVSKSLDFNNLVTTCLAEIIWRAISTRLSERKDGRSLVSQDESMLPGCNLQLMANNDTEDQDMPSRCSDDSLTQIDPSFVDFKVKGVDHQTRDWHETKLDRLSASNCFDYVMMTNLDVEIDSKLTKKTDRRMTARSSIATDVSSTTGDDAQFSIDEDELDLQLFHDIADNIIGRNRVVRPLKALKLSYETKLCQLMATLTQPRQLLVFKPLRFEKNPVRSSATLCTRVCTALGIMMLSSSLVKDVRVRFTSL</sequence>
<dbReference type="AlphaFoldDB" id="A0A0P1AG85"/>
<reference evidence="2" key="1">
    <citation type="submission" date="2014-09" db="EMBL/GenBank/DDBJ databases">
        <authorList>
            <person name="Sharma Rahul"/>
            <person name="Thines Marco"/>
        </authorList>
    </citation>
    <scope>NUCLEOTIDE SEQUENCE [LARGE SCALE GENOMIC DNA]</scope>
</reference>
<proteinExistence type="predicted"/>
<keyword evidence="2" id="KW-1185">Reference proteome</keyword>
<dbReference type="GeneID" id="36405200"/>
<dbReference type="Proteomes" id="UP000054928">
    <property type="component" value="Unassembled WGS sequence"/>
</dbReference>
<evidence type="ECO:0000313" key="1">
    <source>
        <dbReference type="EMBL" id="CEG39918.1"/>
    </source>
</evidence>
<dbReference type="STRING" id="4781.A0A0P1AG85"/>
<name>A0A0P1AG85_PLAHL</name>
<evidence type="ECO:0000313" key="2">
    <source>
        <dbReference type="Proteomes" id="UP000054928"/>
    </source>
</evidence>